<sequence>MKRIIIDCDPGNGIAGANTDDGLAIALALASPALSLELITTVAGNTPCELGTRVAKDLVTRLGLAIPVVQGAQQALEEDPAPWRDALDNRVIESGLSTLWQDVRQPADLPADAGEAADAIGKLICDNPGEITLVAIGPLTNVALAMQRYPAMAEAVAEIVIMGGVFALDDYIKDTNFGLDPEAAHQVLHSGATLTLVPMDVTTQTLLTQQDLTRLTAVDHPLTQFVRETLRPWIDYSIQTRQLAGCWIHDALVIAWLMNQRVASGIDYRVDIELRAGPTRGKSWRYRQPLRVNTGIPENCGALVHVLHRVDNARLLAIIGQAFSRLNPES</sequence>
<organism evidence="4 5">
    <name type="scientific">Pantoea brenneri</name>
    <dbReference type="NCBI Taxonomy" id="472694"/>
    <lineage>
        <taxon>Bacteria</taxon>
        <taxon>Pseudomonadati</taxon>
        <taxon>Pseudomonadota</taxon>
        <taxon>Gammaproteobacteria</taxon>
        <taxon>Enterobacterales</taxon>
        <taxon>Erwiniaceae</taxon>
        <taxon>Pantoea</taxon>
    </lineage>
</organism>
<dbReference type="Gene3D" id="3.90.245.10">
    <property type="entry name" value="Ribonucleoside hydrolase-like"/>
    <property type="match status" value="1"/>
</dbReference>
<evidence type="ECO:0000259" key="3">
    <source>
        <dbReference type="Pfam" id="PF01156"/>
    </source>
</evidence>
<dbReference type="GO" id="GO:0006152">
    <property type="term" value="P:purine nucleoside catabolic process"/>
    <property type="evidence" value="ECO:0007669"/>
    <property type="project" value="TreeGrafter"/>
</dbReference>
<dbReference type="RefSeq" id="WP_069728468.1">
    <property type="nucleotide sequence ID" value="NZ_JABWPE010000036.1"/>
</dbReference>
<evidence type="ECO:0000256" key="2">
    <source>
        <dbReference type="ARBA" id="ARBA00023295"/>
    </source>
</evidence>
<dbReference type="PANTHER" id="PTHR12304:SF4">
    <property type="entry name" value="URIDINE NUCLEOSIDASE"/>
    <property type="match status" value="1"/>
</dbReference>
<dbReference type="AlphaFoldDB" id="A0A7Y6NI41"/>
<gene>
    <name evidence="4" type="ORF">HU668_20875</name>
</gene>
<dbReference type="InterPro" id="IPR036452">
    <property type="entry name" value="Ribo_hydro-like"/>
</dbReference>
<feature type="domain" description="Inosine/uridine-preferring nucleoside hydrolase" evidence="3">
    <location>
        <begin position="4"/>
        <end position="315"/>
    </location>
</feature>
<dbReference type="PANTHER" id="PTHR12304">
    <property type="entry name" value="INOSINE-URIDINE PREFERRING NUCLEOSIDE HYDROLASE"/>
    <property type="match status" value="1"/>
</dbReference>
<keyword evidence="2" id="KW-0326">Glycosidase</keyword>
<dbReference type="EMBL" id="JABWPM010000035">
    <property type="protein sequence ID" value="NUY98899.1"/>
    <property type="molecule type" value="Genomic_DNA"/>
</dbReference>
<accession>A0A7Y6NI41</accession>
<protein>
    <submittedName>
        <fullName evidence="4">Nucleoside hydrolase</fullName>
    </submittedName>
</protein>
<name>A0A7Y6NI41_9GAMM</name>
<dbReference type="Proteomes" id="UP000566985">
    <property type="component" value="Unassembled WGS sequence"/>
</dbReference>
<evidence type="ECO:0000313" key="4">
    <source>
        <dbReference type="EMBL" id="NUY98899.1"/>
    </source>
</evidence>
<dbReference type="Pfam" id="PF01156">
    <property type="entry name" value="IU_nuc_hydro"/>
    <property type="match status" value="1"/>
</dbReference>
<dbReference type="GO" id="GO:0008477">
    <property type="term" value="F:purine nucleosidase activity"/>
    <property type="evidence" value="ECO:0007669"/>
    <property type="project" value="TreeGrafter"/>
</dbReference>
<evidence type="ECO:0000256" key="1">
    <source>
        <dbReference type="ARBA" id="ARBA00022801"/>
    </source>
</evidence>
<keyword evidence="1 4" id="KW-0378">Hydrolase</keyword>
<proteinExistence type="predicted"/>
<dbReference type="GeneID" id="57347668"/>
<comment type="caution">
    <text evidence="4">The sequence shown here is derived from an EMBL/GenBank/DDBJ whole genome shotgun (WGS) entry which is preliminary data.</text>
</comment>
<reference evidence="4 5" key="1">
    <citation type="submission" date="2020-05" db="EMBL/GenBank/DDBJ databases">
        <title>Whole Genome Sequences of Enterobacteriales Associated with the International Space Station.</title>
        <authorList>
            <person name="Bharadwaj A."/>
            <person name="Daudu R."/>
            <person name="Singh N."/>
            <person name="Wood J."/>
            <person name="Debieu M."/>
            <person name="Mason C."/>
            <person name="Wang C."/>
            <person name="Venkateswaran K."/>
        </authorList>
    </citation>
    <scope>NUCLEOTIDE SEQUENCE [LARGE SCALE GENOMIC DNA]</scope>
    <source>
        <strain evidence="4 5">IF5SW-B1</strain>
    </source>
</reference>
<dbReference type="SUPFAM" id="SSF53590">
    <property type="entry name" value="Nucleoside hydrolase"/>
    <property type="match status" value="1"/>
</dbReference>
<dbReference type="InterPro" id="IPR023186">
    <property type="entry name" value="IUNH"/>
</dbReference>
<dbReference type="GO" id="GO:0005829">
    <property type="term" value="C:cytosol"/>
    <property type="evidence" value="ECO:0007669"/>
    <property type="project" value="TreeGrafter"/>
</dbReference>
<evidence type="ECO:0000313" key="5">
    <source>
        <dbReference type="Proteomes" id="UP000566985"/>
    </source>
</evidence>
<dbReference type="InterPro" id="IPR001910">
    <property type="entry name" value="Inosine/uridine_hydrolase_dom"/>
</dbReference>